<dbReference type="InterPro" id="IPR050344">
    <property type="entry name" value="Peptidase_M1_aminopeptidases"/>
</dbReference>
<evidence type="ECO:0000256" key="6">
    <source>
        <dbReference type="ARBA" id="ARBA00022670"/>
    </source>
</evidence>
<evidence type="ECO:0000256" key="5">
    <source>
        <dbReference type="ARBA" id="ARBA00022622"/>
    </source>
</evidence>
<dbReference type="InterPro" id="IPR034016">
    <property type="entry name" value="M1_APN-typ"/>
</dbReference>
<keyword evidence="14" id="KW-0449">Lipoprotein</keyword>
<feature type="domain" description="ERAP1-like C-terminal" evidence="21">
    <location>
        <begin position="572"/>
        <end position="877"/>
    </location>
</feature>
<dbReference type="FunFam" id="1.10.390.10:FF:000013">
    <property type="entry name" value="Aminopeptidase N"/>
    <property type="match status" value="1"/>
</dbReference>
<dbReference type="Pfam" id="PF01433">
    <property type="entry name" value="Peptidase_M1"/>
    <property type="match status" value="1"/>
</dbReference>
<feature type="domain" description="Aminopeptidase N-like N-terminal" evidence="22">
    <location>
        <begin position="35"/>
        <end position="229"/>
    </location>
</feature>
<dbReference type="GO" id="GO:0006508">
    <property type="term" value="P:proteolysis"/>
    <property type="evidence" value="ECO:0007669"/>
    <property type="project" value="UniProtKB-KW"/>
</dbReference>
<dbReference type="Gene3D" id="2.60.40.1730">
    <property type="entry name" value="tricorn interacting facor f3 domain"/>
    <property type="match status" value="1"/>
</dbReference>
<keyword evidence="13" id="KW-0325">Glycoprotein</keyword>
<dbReference type="GO" id="GO:0043171">
    <property type="term" value="P:peptide catabolic process"/>
    <property type="evidence" value="ECO:0007669"/>
    <property type="project" value="TreeGrafter"/>
</dbReference>
<comment type="cofactor">
    <cofactor evidence="16 18">
        <name>Zn(2+)</name>
        <dbReference type="ChEBI" id="CHEBI:29105"/>
    </cofactor>
    <text evidence="16 18">Binds 1 zinc ion per subunit.</text>
</comment>
<dbReference type="VEuPathDB" id="VectorBase:MDOMA2_021273"/>
<keyword evidence="7 16" id="KW-0479">Metal-binding</keyword>
<sequence length="930" mass="109000">MDLLRKLCFICLFCADFATVINGSYTHYRLPTAIKPKHYDLKIITQLESPENAIFNGEVSIELDILEDTKNITLHAKNLTINETQIDLKRLDGDFQWCLEGIEIVPEHDYYIILLCEALLGGGKYELHLNFASTLNENIQGYFVTTYEDESTNETKWMAATDFQPTYARMAFPCWDEPNYKATFTIWLGHSKSLNALSNMPLDKETPLEGLDNYVWSKFQESVVMSTYLVAFSINDFVSLKSGDNASETEFRIWCRKDKSASCEYAAEVSPKILKYLEEKLKLPNPLKIIDQIAVPNYPNEGMENWGLVVYSESYVYIDSESIEKQFLREYLVNLIAHELVHQWFGNIVTMKWWTDTWLNEGFAKYFGFLAAKDFLADQNTDYNLFLHYLEIVHFDSKLQTHPVSLLVTNATELEQSFDAVSYIKGCVILRMVHIVLGHEAFFQALQSYLEKYQYRNVEQSDLFREFSKKSRDIVPNMETILYSWTLQPGYPLVKIWRNYEYGSVDISQQRFLTEPRQNSEDADKCWWIPLSYTSSSEYDFANNTIKSWLECDERTKNKPLRLYNVAESNDWIIFNIQLSGFYRVMYDPKNWQLITNTLLSDQYTKIHVFNRAQLVGDAIALACNGHQEYDIAFGILEYLSHEYEYPPWKSAWDELEKCSCESILKTIPKYRIYYNAFMRNILKPVFNHVSHSNTTDEGHERTFLRVLISNWAVNVDLEKKSQKDIESFQKWKSLPDPDILNPIQVYSRKRIYCQAIKFGNASEWNFLWQRLQYNSGNSGERKTILQSLNCTSNENLLKSYLDVIFGNESALENDEKQYAFIAIINNESGLRLAREFCMKHIEELHTKTDVNFLFDQMASKLYTMEDLNTHIQFIQNHRKYFENADDKINMIRENNLSKIQWIEDNLDKIISYLDKRLSRMGVEIANEVN</sequence>
<organism evidence="23">
    <name type="scientific">Musca domestica</name>
    <name type="common">House fly</name>
    <dbReference type="NCBI Taxonomy" id="7370"/>
    <lineage>
        <taxon>Eukaryota</taxon>
        <taxon>Metazoa</taxon>
        <taxon>Ecdysozoa</taxon>
        <taxon>Arthropoda</taxon>
        <taxon>Hexapoda</taxon>
        <taxon>Insecta</taxon>
        <taxon>Pterygota</taxon>
        <taxon>Neoptera</taxon>
        <taxon>Endopterygota</taxon>
        <taxon>Diptera</taxon>
        <taxon>Brachycera</taxon>
        <taxon>Muscomorpha</taxon>
        <taxon>Muscoidea</taxon>
        <taxon>Muscidae</taxon>
        <taxon>Musca</taxon>
    </lineage>
</organism>
<dbReference type="RefSeq" id="XP_005184074.3">
    <property type="nucleotide sequence ID" value="XM_005184017.4"/>
</dbReference>
<keyword evidence="10 16" id="KW-0862">Zinc</keyword>
<feature type="signal peptide" evidence="19">
    <location>
        <begin position="1"/>
        <end position="23"/>
    </location>
</feature>
<dbReference type="InterPro" id="IPR024571">
    <property type="entry name" value="ERAP1-like_C_dom"/>
</dbReference>
<keyword evidence="3 18" id="KW-0031">Aminopeptidase</keyword>
<reference evidence="23" key="1">
    <citation type="submission" date="2020-05" db="UniProtKB">
        <authorList>
            <consortium name="EnsemblMetazoa"/>
        </authorList>
    </citation>
    <scope>IDENTIFICATION</scope>
    <source>
        <strain evidence="23">Aabys</strain>
    </source>
</reference>
<dbReference type="GO" id="GO:0008270">
    <property type="term" value="F:zinc ion binding"/>
    <property type="evidence" value="ECO:0007669"/>
    <property type="project" value="UniProtKB-UniRule"/>
</dbReference>
<dbReference type="AlphaFoldDB" id="A0A1I8MX06"/>
<evidence type="ECO:0000259" key="20">
    <source>
        <dbReference type="Pfam" id="PF01433"/>
    </source>
</evidence>
<dbReference type="OrthoDB" id="510539at2759"/>
<evidence type="ECO:0000256" key="2">
    <source>
        <dbReference type="ARBA" id="ARBA00010136"/>
    </source>
</evidence>
<dbReference type="Gene3D" id="1.10.390.10">
    <property type="entry name" value="Neutral Protease Domain 2"/>
    <property type="match status" value="1"/>
</dbReference>
<evidence type="ECO:0000313" key="23">
    <source>
        <dbReference type="EnsemblMetazoa" id="MDOA009285-PA"/>
    </source>
</evidence>
<evidence type="ECO:0000256" key="17">
    <source>
        <dbReference type="PIRSR" id="PIRSR634016-4"/>
    </source>
</evidence>
<evidence type="ECO:0000256" key="18">
    <source>
        <dbReference type="RuleBase" id="RU364040"/>
    </source>
</evidence>
<dbReference type="InterPro" id="IPR042097">
    <property type="entry name" value="Aminopeptidase_N-like_N_sf"/>
</dbReference>
<comment type="subcellular location">
    <subcellularLocation>
        <location evidence="1">Cell membrane</location>
        <topology evidence="1">Lipid-anchor</topology>
        <topology evidence="1">GPI-anchor</topology>
    </subcellularLocation>
</comment>
<dbReference type="PANTHER" id="PTHR11533">
    <property type="entry name" value="PROTEASE M1 ZINC METALLOPROTEASE"/>
    <property type="match status" value="1"/>
</dbReference>
<evidence type="ECO:0000256" key="12">
    <source>
        <dbReference type="ARBA" id="ARBA00023136"/>
    </source>
</evidence>
<dbReference type="SUPFAM" id="SSF63737">
    <property type="entry name" value="Leukotriene A4 hydrolase N-terminal domain"/>
    <property type="match status" value="1"/>
</dbReference>
<dbReference type="FunFam" id="2.60.40.1910:FF:000008">
    <property type="entry name" value="Aminopeptidase"/>
    <property type="match status" value="1"/>
</dbReference>
<proteinExistence type="inferred from homology"/>
<dbReference type="InterPro" id="IPR027268">
    <property type="entry name" value="Peptidase_M4/M1_CTD_sf"/>
</dbReference>
<name>A0A1I8MX06_MUSDO</name>
<keyword evidence="6 18" id="KW-0645">Protease</keyword>
<dbReference type="PRINTS" id="PR00756">
    <property type="entry name" value="ALADIPTASE"/>
</dbReference>
<keyword evidence="9 18" id="KW-0378">Hydrolase</keyword>
<dbReference type="KEGG" id="mde:101897230"/>
<comment type="similarity">
    <text evidence="2 18">Belongs to the peptidase M1 family.</text>
</comment>
<keyword evidence="11 18" id="KW-0482">Metalloprotease</keyword>
<dbReference type="VEuPathDB" id="VectorBase:MDOA009285"/>
<evidence type="ECO:0000256" key="11">
    <source>
        <dbReference type="ARBA" id="ARBA00023049"/>
    </source>
</evidence>
<evidence type="ECO:0000256" key="16">
    <source>
        <dbReference type="PIRSR" id="PIRSR634016-3"/>
    </source>
</evidence>
<feature type="chain" id="PRO_5044560966" description="Aminopeptidase" evidence="19">
    <location>
        <begin position="24"/>
        <end position="930"/>
    </location>
</feature>
<keyword evidence="12" id="KW-0472">Membrane</keyword>
<dbReference type="FunFam" id="2.60.40.1730:FF:000016">
    <property type="entry name" value="Aminopeptidase"/>
    <property type="match status" value="1"/>
</dbReference>
<feature type="binding site" evidence="16">
    <location>
        <position position="361"/>
    </location>
    <ligand>
        <name>Zn(2+)</name>
        <dbReference type="ChEBI" id="CHEBI:29105"/>
        <note>catalytic</note>
    </ligand>
</feature>
<evidence type="ECO:0000256" key="13">
    <source>
        <dbReference type="ARBA" id="ARBA00023180"/>
    </source>
</evidence>
<dbReference type="Gene3D" id="1.25.50.20">
    <property type="match status" value="1"/>
</dbReference>
<dbReference type="CDD" id="cd09601">
    <property type="entry name" value="M1_APN-Q_like"/>
    <property type="match status" value="1"/>
</dbReference>
<dbReference type="InterPro" id="IPR045357">
    <property type="entry name" value="Aminopeptidase_N-like_N"/>
</dbReference>
<evidence type="ECO:0000259" key="21">
    <source>
        <dbReference type="Pfam" id="PF11838"/>
    </source>
</evidence>
<evidence type="ECO:0000256" key="8">
    <source>
        <dbReference type="ARBA" id="ARBA00022729"/>
    </source>
</evidence>
<dbReference type="GO" id="GO:0005886">
    <property type="term" value="C:plasma membrane"/>
    <property type="evidence" value="ECO:0007669"/>
    <property type="project" value="UniProtKB-SubCell"/>
</dbReference>
<evidence type="ECO:0000256" key="7">
    <source>
        <dbReference type="ARBA" id="ARBA00022723"/>
    </source>
</evidence>
<feature type="active site" description="Proton acceptor" evidence="15">
    <location>
        <position position="339"/>
    </location>
</feature>
<dbReference type="EnsemblMetazoa" id="MDOA009285-RA">
    <property type="protein sequence ID" value="MDOA009285-PA"/>
    <property type="gene ID" value="MDOA009285"/>
</dbReference>
<dbReference type="GO" id="GO:0070006">
    <property type="term" value="F:metalloaminopeptidase activity"/>
    <property type="evidence" value="ECO:0007669"/>
    <property type="project" value="TreeGrafter"/>
</dbReference>
<dbReference type="InterPro" id="IPR014782">
    <property type="entry name" value="Peptidase_M1_dom"/>
</dbReference>
<dbReference type="SUPFAM" id="SSF55486">
    <property type="entry name" value="Metalloproteases ('zincins'), catalytic domain"/>
    <property type="match status" value="1"/>
</dbReference>
<evidence type="ECO:0000256" key="15">
    <source>
        <dbReference type="PIRSR" id="PIRSR634016-1"/>
    </source>
</evidence>
<feature type="binding site" evidence="16">
    <location>
        <position position="342"/>
    </location>
    <ligand>
        <name>Zn(2+)</name>
        <dbReference type="ChEBI" id="CHEBI:29105"/>
        <note>catalytic</note>
    </ligand>
</feature>
<dbReference type="EC" id="3.4.11.-" evidence="18"/>
<evidence type="ECO:0000256" key="19">
    <source>
        <dbReference type="SAM" id="SignalP"/>
    </source>
</evidence>
<evidence type="ECO:0000256" key="4">
    <source>
        <dbReference type="ARBA" id="ARBA00022475"/>
    </source>
</evidence>
<evidence type="ECO:0000256" key="3">
    <source>
        <dbReference type="ARBA" id="ARBA00022438"/>
    </source>
</evidence>
<gene>
    <name evidence="23" type="primary">101897230</name>
</gene>
<evidence type="ECO:0000256" key="9">
    <source>
        <dbReference type="ARBA" id="ARBA00022801"/>
    </source>
</evidence>
<dbReference type="eggNOG" id="KOG1046">
    <property type="taxonomic scope" value="Eukaryota"/>
</dbReference>
<evidence type="ECO:0000256" key="10">
    <source>
        <dbReference type="ARBA" id="ARBA00022833"/>
    </source>
</evidence>
<keyword evidence="4" id="KW-1003">Cell membrane</keyword>
<dbReference type="GO" id="GO:0042277">
    <property type="term" value="F:peptide binding"/>
    <property type="evidence" value="ECO:0007669"/>
    <property type="project" value="TreeGrafter"/>
</dbReference>
<dbReference type="Gene3D" id="2.60.40.1910">
    <property type="match status" value="1"/>
</dbReference>
<keyword evidence="5" id="KW-0336">GPI-anchor</keyword>
<keyword evidence="8 19" id="KW-0732">Signal</keyword>
<dbReference type="InterPro" id="IPR001930">
    <property type="entry name" value="Peptidase_M1"/>
</dbReference>
<dbReference type="GO" id="GO:0005737">
    <property type="term" value="C:cytoplasm"/>
    <property type="evidence" value="ECO:0007669"/>
    <property type="project" value="TreeGrafter"/>
</dbReference>
<evidence type="ECO:0000259" key="22">
    <source>
        <dbReference type="Pfam" id="PF17900"/>
    </source>
</evidence>
<feature type="site" description="Transition state stabilizer" evidence="17">
    <location>
        <position position="423"/>
    </location>
</feature>
<protein>
    <recommendedName>
        <fullName evidence="18">Aminopeptidase</fullName>
        <ecNumber evidence="18">3.4.11.-</ecNumber>
    </recommendedName>
</protein>
<accession>A0A1I8MX06</accession>
<dbReference type="GO" id="GO:0098552">
    <property type="term" value="C:side of membrane"/>
    <property type="evidence" value="ECO:0007669"/>
    <property type="project" value="UniProtKB-KW"/>
</dbReference>
<dbReference type="PANTHER" id="PTHR11533:SF253">
    <property type="entry name" value="AMINOPEPTIDASE-RELATED"/>
    <property type="match status" value="1"/>
</dbReference>
<feature type="binding site" evidence="16">
    <location>
        <position position="338"/>
    </location>
    <ligand>
        <name>Zn(2+)</name>
        <dbReference type="ChEBI" id="CHEBI:29105"/>
        <note>catalytic</note>
    </ligand>
</feature>
<dbReference type="Pfam" id="PF17900">
    <property type="entry name" value="Peptidase_M1_N"/>
    <property type="match status" value="1"/>
</dbReference>
<feature type="domain" description="Peptidase M1 membrane alanine aminopeptidase" evidence="20">
    <location>
        <begin position="265"/>
        <end position="477"/>
    </location>
</feature>
<dbReference type="Pfam" id="PF11838">
    <property type="entry name" value="ERAP1_C"/>
    <property type="match status" value="1"/>
</dbReference>
<evidence type="ECO:0000256" key="1">
    <source>
        <dbReference type="ARBA" id="ARBA00004609"/>
    </source>
</evidence>
<dbReference type="GO" id="GO:0005615">
    <property type="term" value="C:extracellular space"/>
    <property type="evidence" value="ECO:0007669"/>
    <property type="project" value="TreeGrafter"/>
</dbReference>
<evidence type="ECO:0000256" key="14">
    <source>
        <dbReference type="ARBA" id="ARBA00023288"/>
    </source>
</evidence>